<evidence type="ECO:0000256" key="3">
    <source>
        <dbReference type="ARBA" id="ARBA00022755"/>
    </source>
</evidence>
<gene>
    <name evidence="4 6" type="primary">purN</name>
    <name evidence="6" type="ORF">NYR99_15905</name>
</gene>
<evidence type="ECO:0000259" key="5">
    <source>
        <dbReference type="Pfam" id="PF00551"/>
    </source>
</evidence>
<keyword evidence="3 4" id="KW-0658">Purine biosynthesis</keyword>
<comment type="similarity">
    <text evidence="4">Belongs to the GART family.</text>
</comment>
<accession>A0ABZ0D4L9</accession>
<feature type="domain" description="Formyl transferase N-terminal" evidence="5">
    <location>
        <begin position="9"/>
        <end position="185"/>
    </location>
</feature>
<evidence type="ECO:0000313" key="6">
    <source>
        <dbReference type="EMBL" id="WOB25231.1"/>
    </source>
</evidence>
<organism evidence="6 7">
    <name type="scientific">Xanthomonas dyei</name>
    <dbReference type="NCBI Taxonomy" id="743699"/>
    <lineage>
        <taxon>Bacteria</taxon>
        <taxon>Pseudomonadati</taxon>
        <taxon>Pseudomonadota</taxon>
        <taxon>Gammaproteobacteria</taxon>
        <taxon>Lysobacterales</taxon>
        <taxon>Lysobacteraceae</taxon>
        <taxon>Xanthomonas</taxon>
    </lineage>
</organism>
<dbReference type="RefSeq" id="WP_316687182.1">
    <property type="nucleotide sequence ID" value="NZ_CP103837.1"/>
</dbReference>
<evidence type="ECO:0000256" key="2">
    <source>
        <dbReference type="ARBA" id="ARBA00022679"/>
    </source>
</evidence>
<feature type="active site" description="Proton donor" evidence="4">
    <location>
        <position position="113"/>
    </location>
</feature>
<proteinExistence type="inferred from homology"/>
<dbReference type="PANTHER" id="PTHR43369">
    <property type="entry name" value="PHOSPHORIBOSYLGLYCINAMIDE FORMYLTRANSFERASE"/>
    <property type="match status" value="1"/>
</dbReference>
<dbReference type="GO" id="GO:0004644">
    <property type="term" value="F:phosphoribosylglycinamide formyltransferase activity"/>
    <property type="evidence" value="ECO:0007669"/>
    <property type="project" value="UniProtKB-EC"/>
</dbReference>
<comment type="function">
    <text evidence="4">Catalyzes the transfer of a formyl group from 10-formyltetrahydrofolate to 5-phospho-ribosyl-glycinamide (GAR), producing 5-phospho-ribosyl-N-formylglycinamide (FGAR) and tetrahydrofolate.</text>
</comment>
<feature type="site" description="Raises pKa of active site His" evidence="4">
    <location>
        <position position="149"/>
    </location>
</feature>
<dbReference type="InterPro" id="IPR004607">
    <property type="entry name" value="GART"/>
</dbReference>
<evidence type="ECO:0000256" key="4">
    <source>
        <dbReference type="HAMAP-Rule" id="MF_01930"/>
    </source>
</evidence>
<dbReference type="CDD" id="cd08645">
    <property type="entry name" value="FMT_core_GART"/>
    <property type="match status" value="1"/>
</dbReference>
<sequence length="223" mass="23741">MLATDPRLRLAVLASGRGSNLQAILDAIASGRLHAEVVGVFSDRPQAPALQKMDAARRWSASPRDFADRNAFDAALGDAIAVVQPDWVICAGYMRILGEPLVRRFAGRMLNIHPSLLPKYRGLHTHARALEAGDTEHGASVHLVVPELDAGSVIAQARVPVLPGDSAEQLAARVLAREHPLLLATLDLLASGRLQVVDGDAVHVDGQCLFTPLRLESADAALA</sequence>
<keyword evidence="2 4" id="KW-0808">Transferase</keyword>
<dbReference type="SUPFAM" id="SSF53328">
    <property type="entry name" value="Formyltransferase"/>
    <property type="match status" value="1"/>
</dbReference>
<dbReference type="Pfam" id="PF00551">
    <property type="entry name" value="Formyl_trans_N"/>
    <property type="match status" value="1"/>
</dbReference>
<dbReference type="InterPro" id="IPR002376">
    <property type="entry name" value="Formyl_transf_N"/>
</dbReference>
<dbReference type="NCBIfam" id="TIGR00639">
    <property type="entry name" value="PurN"/>
    <property type="match status" value="1"/>
</dbReference>
<keyword evidence="7" id="KW-1185">Reference proteome</keyword>
<feature type="binding site" evidence="4">
    <location>
        <position position="69"/>
    </location>
    <ligand>
        <name>(6R)-10-formyltetrahydrofolate</name>
        <dbReference type="ChEBI" id="CHEBI:195366"/>
    </ligand>
</feature>
<feature type="binding site" evidence="4">
    <location>
        <position position="111"/>
    </location>
    <ligand>
        <name>(6R)-10-formyltetrahydrofolate</name>
        <dbReference type="ChEBI" id="CHEBI:195366"/>
    </ligand>
</feature>
<name>A0ABZ0D4L9_9XANT</name>
<feature type="binding site" evidence="4">
    <location>
        <begin position="18"/>
        <end position="20"/>
    </location>
    <ligand>
        <name>N(1)-(5-phospho-beta-D-ribosyl)glycinamide</name>
        <dbReference type="ChEBI" id="CHEBI:143788"/>
    </ligand>
</feature>
<reference evidence="6 7" key="1">
    <citation type="submission" date="2022-08" db="EMBL/GenBank/DDBJ databases">
        <title>Whole genome sequencing-based tracing of a 2022 introduction and outbreak of Xanthomonas hortorum pv. pelargonii.</title>
        <authorList>
            <person name="Iruegas-Bocardo F."/>
            <person name="Weisberg A.K."/>
            <person name="Riutta E.R."/>
            <person name="Kilday K."/>
            <person name="Bonkowski J.C."/>
            <person name="Creswell T."/>
            <person name="Daughtrey M.L."/>
            <person name="Rane K."/>
            <person name="Grunwald N.J."/>
            <person name="Chang J.H."/>
            <person name="Putnam M.L."/>
        </authorList>
    </citation>
    <scope>NUCLEOTIDE SEQUENCE [LARGE SCALE GENOMIC DNA]</scope>
    <source>
        <strain evidence="6 7">22-325</strain>
    </source>
</reference>
<dbReference type="PANTHER" id="PTHR43369:SF2">
    <property type="entry name" value="PHOSPHORIBOSYLGLYCINAMIDE FORMYLTRANSFERASE"/>
    <property type="match status" value="1"/>
</dbReference>
<dbReference type="EC" id="2.1.2.2" evidence="4"/>
<feature type="binding site" evidence="4">
    <location>
        <begin position="94"/>
        <end position="97"/>
    </location>
    <ligand>
        <name>(6R)-10-formyltetrahydrofolate</name>
        <dbReference type="ChEBI" id="CHEBI:195366"/>
    </ligand>
</feature>
<dbReference type="Proteomes" id="UP001304534">
    <property type="component" value="Chromosome"/>
</dbReference>
<evidence type="ECO:0000256" key="1">
    <source>
        <dbReference type="ARBA" id="ARBA00005054"/>
    </source>
</evidence>
<dbReference type="Gene3D" id="3.40.50.170">
    <property type="entry name" value="Formyl transferase, N-terminal domain"/>
    <property type="match status" value="1"/>
</dbReference>
<dbReference type="EMBL" id="CP103840">
    <property type="protein sequence ID" value="WOB25231.1"/>
    <property type="molecule type" value="Genomic_DNA"/>
</dbReference>
<evidence type="ECO:0000313" key="7">
    <source>
        <dbReference type="Proteomes" id="UP001304534"/>
    </source>
</evidence>
<dbReference type="InterPro" id="IPR036477">
    <property type="entry name" value="Formyl_transf_N_sf"/>
</dbReference>
<comment type="catalytic activity">
    <reaction evidence="4">
        <text>N(1)-(5-phospho-beta-D-ribosyl)glycinamide + (6R)-10-formyltetrahydrofolate = N(2)-formyl-N(1)-(5-phospho-beta-D-ribosyl)glycinamide + (6S)-5,6,7,8-tetrahydrofolate + H(+)</text>
        <dbReference type="Rhea" id="RHEA:15053"/>
        <dbReference type="ChEBI" id="CHEBI:15378"/>
        <dbReference type="ChEBI" id="CHEBI:57453"/>
        <dbReference type="ChEBI" id="CHEBI:143788"/>
        <dbReference type="ChEBI" id="CHEBI:147286"/>
        <dbReference type="ChEBI" id="CHEBI:195366"/>
        <dbReference type="EC" id="2.1.2.2"/>
    </reaction>
</comment>
<protein>
    <recommendedName>
        <fullName evidence="4">Phosphoribosylglycinamide formyltransferase</fullName>
        <ecNumber evidence="4">2.1.2.2</ecNumber>
    </recommendedName>
    <alternativeName>
        <fullName evidence="4">5'-phosphoribosylglycinamide transformylase</fullName>
    </alternativeName>
    <alternativeName>
        <fullName evidence="4">GAR transformylase</fullName>
        <shortName evidence="4">GART</shortName>
    </alternativeName>
</protein>
<dbReference type="GeneID" id="95585389"/>
<comment type="pathway">
    <text evidence="1 4">Purine metabolism; IMP biosynthesis via de novo pathway; N(2)-formyl-N(1)-(5-phospho-D-ribosyl)glycinamide from N(1)-(5-phospho-D-ribosyl)glycinamide (10-formyl THF route): step 1/1.</text>
</comment>
<dbReference type="HAMAP" id="MF_01930">
    <property type="entry name" value="PurN"/>
    <property type="match status" value="1"/>
</dbReference>